<keyword evidence="2 7" id="KW-0378">Hydrolase</keyword>
<evidence type="ECO:0000313" key="12">
    <source>
        <dbReference type="Proteomes" id="UP000000517"/>
    </source>
</evidence>
<dbReference type="Proteomes" id="UP000000517">
    <property type="component" value="Chromosome"/>
</dbReference>
<evidence type="ECO:0000256" key="7">
    <source>
        <dbReference type="RuleBase" id="RU361153"/>
    </source>
</evidence>
<keyword evidence="5 7" id="KW-0326">Glycosidase</keyword>
<organism evidence="11 12">
    <name type="scientific">Fibrobacter succinogenes (strain ATCC 19169 / S85)</name>
    <dbReference type="NCBI Taxonomy" id="59374"/>
    <lineage>
        <taxon>Bacteria</taxon>
        <taxon>Pseudomonadati</taxon>
        <taxon>Fibrobacterota</taxon>
        <taxon>Fibrobacteria</taxon>
        <taxon>Fibrobacterales</taxon>
        <taxon>Fibrobacteraceae</taxon>
        <taxon>Fibrobacter</taxon>
    </lineage>
</organism>
<dbReference type="InterPro" id="IPR050386">
    <property type="entry name" value="Glycosyl_hydrolase_5"/>
</dbReference>
<reference evidence="11" key="3">
    <citation type="submission" date="2010-08" db="EMBL/GenBank/DDBJ databases">
        <authorList>
            <person name="Durkin A.S."/>
            <person name="Nelson K.E."/>
            <person name="Morrison M."/>
            <person name="Forsberg C.W."/>
            <person name="Wilson D.B."/>
            <person name="Russell J.B."/>
            <person name="Cann I.K.O."/>
            <person name="Mackie R.I."/>
            <person name="White B.A."/>
        </authorList>
    </citation>
    <scope>NUCLEOTIDE SEQUENCE</scope>
    <source>
        <strain evidence="11">S85</strain>
    </source>
</reference>
<dbReference type="eggNOG" id="COG2730">
    <property type="taxonomic scope" value="Bacteria"/>
</dbReference>
<keyword evidence="13" id="KW-1185">Reference proteome</keyword>
<evidence type="ECO:0000256" key="2">
    <source>
        <dbReference type="ARBA" id="ARBA00022801"/>
    </source>
</evidence>
<dbReference type="AlphaFoldDB" id="C9RNQ8"/>
<dbReference type="GO" id="GO:0008810">
    <property type="term" value="F:cellulase activity"/>
    <property type="evidence" value="ECO:0007669"/>
    <property type="project" value="UniProtKB-EC"/>
</dbReference>
<keyword evidence="4" id="KW-0119">Carbohydrate metabolism</keyword>
<dbReference type="KEGG" id="fsc:FSU_1346"/>
<keyword evidence="8" id="KW-0732">Signal</keyword>
<evidence type="ECO:0000313" key="10">
    <source>
        <dbReference type="EMBL" id="ACX74504.1"/>
    </source>
</evidence>
<dbReference type="EC" id="3.2.1.4" evidence="10 11"/>
<evidence type="ECO:0000313" key="13">
    <source>
        <dbReference type="Proteomes" id="UP000001497"/>
    </source>
</evidence>
<evidence type="ECO:0000259" key="9">
    <source>
        <dbReference type="Pfam" id="PF00150"/>
    </source>
</evidence>
<dbReference type="Gene3D" id="3.20.20.80">
    <property type="entry name" value="Glycosidases"/>
    <property type="match status" value="1"/>
</dbReference>
<comment type="similarity">
    <text evidence="1 7">Belongs to the glycosyl hydrolase 5 (cellulase A) family.</text>
</comment>
<dbReference type="GO" id="GO:0030245">
    <property type="term" value="P:cellulose catabolic process"/>
    <property type="evidence" value="ECO:0007669"/>
    <property type="project" value="UniProtKB-KW"/>
</dbReference>
<evidence type="ECO:0000256" key="5">
    <source>
        <dbReference type="ARBA" id="ARBA00023295"/>
    </source>
</evidence>
<dbReference type="HOGENOM" id="CLU_018668_2_1_0"/>
<dbReference type="Proteomes" id="UP000001497">
    <property type="component" value="Chromosome"/>
</dbReference>
<dbReference type="PANTHER" id="PTHR31297">
    <property type="entry name" value="GLUCAN ENDO-1,6-BETA-GLUCOSIDASE B"/>
    <property type="match status" value="1"/>
</dbReference>
<dbReference type="EMBL" id="CP002158">
    <property type="protein sequence ID" value="ADL25356.1"/>
    <property type="molecule type" value="Genomic_DNA"/>
</dbReference>
<evidence type="ECO:0000256" key="6">
    <source>
        <dbReference type="ARBA" id="ARBA00023326"/>
    </source>
</evidence>
<dbReference type="InterPro" id="IPR017853">
    <property type="entry name" value="GH"/>
</dbReference>
<dbReference type="PANTHER" id="PTHR31297:SF41">
    <property type="entry name" value="ENDOGLUCANASE, PUTATIVE (AFU_ORTHOLOGUE AFUA_5G01830)-RELATED"/>
    <property type="match status" value="1"/>
</dbReference>
<dbReference type="EMBL" id="CP001792">
    <property type="protein sequence ID" value="ACX74504.1"/>
    <property type="molecule type" value="Genomic_DNA"/>
</dbReference>
<dbReference type="GO" id="GO:0008422">
    <property type="term" value="F:beta-glucosidase activity"/>
    <property type="evidence" value="ECO:0007669"/>
    <property type="project" value="TreeGrafter"/>
</dbReference>
<evidence type="ECO:0000256" key="8">
    <source>
        <dbReference type="SAM" id="SignalP"/>
    </source>
</evidence>
<feature type="domain" description="Glycoside hydrolase family 5" evidence="9">
    <location>
        <begin position="42"/>
        <end position="372"/>
    </location>
</feature>
<protein>
    <submittedName>
        <fullName evidence="10">Cellulase</fullName>
        <ecNumber evidence="10 11">3.2.1.4</ecNumber>
    </submittedName>
    <submittedName>
        <fullName evidence="11">Endoglucanase, CelG</fullName>
    </submittedName>
</protein>
<dbReference type="SMR" id="C9RNQ8"/>
<feature type="chain" id="PRO_5003000299" evidence="8">
    <location>
        <begin position="23"/>
        <end position="519"/>
    </location>
</feature>
<dbReference type="PATRIC" id="fig|59374.8.peg.1295"/>
<dbReference type="GO" id="GO:0009986">
    <property type="term" value="C:cell surface"/>
    <property type="evidence" value="ECO:0007669"/>
    <property type="project" value="TreeGrafter"/>
</dbReference>
<sequence>MVQSKFFGIACGVAFFAGSVSAATLPTAKEVQAKMGMGFNIGNSMEVPNSPTLWGNPYPTQPLLDSVKAAGFNTVRIPCAWDSHTSGGKVTETWLDSVKTVVDYAMRAGLYTILNIHHEGEGGWFQSNIGTSVDNTIDNKMKTYWTQIANKFKDYNERLLFAGANEPGPNVNTWTSQHVQTLMHYYQTFIDAVRATGGNNATRTLIIQGLNTDIDKSVKSAPVSTFPKDKVEGRLMFEVHYYDPYQYTLMTSPQDWGAPGGEMIQPQYYYGDYTKASEPKRNAGYNAWAGSVDSKLGSIVHPQEQFAKMKTNYVDKGYPVIVGEFGANVRSPELSGSDLNLHKQGRVQWHKDVVSAAKQYGLTPILWDMGNESSTGYDNMAYIRRQSSPVGKVLETDVINAMRSVYSLGNYVNNGVTHVEDFINGGNDAPASSSSEIAQSSSSATIALPTILATNQVNLRRAGNTLYASGDITLFDMNGNLVRSTNNVPAGQAQMQLHGLRQGNYIAKCKNSVLQVKIR</sequence>
<dbReference type="RefSeq" id="WP_014545646.1">
    <property type="nucleotide sequence ID" value="NC_013410.1"/>
</dbReference>
<feature type="signal peptide" evidence="8">
    <location>
        <begin position="1"/>
        <end position="22"/>
    </location>
</feature>
<keyword evidence="6" id="KW-0624">Polysaccharide degradation</keyword>
<dbReference type="Pfam" id="PF00150">
    <property type="entry name" value="Cellulase"/>
    <property type="match status" value="1"/>
</dbReference>
<proteinExistence type="inferred from homology"/>
<evidence type="ECO:0000256" key="1">
    <source>
        <dbReference type="ARBA" id="ARBA00005641"/>
    </source>
</evidence>
<accession>C9RNQ8</accession>
<evidence type="ECO:0000256" key="3">
    <source>
        <dbReference type="ARBA" id="ARBA00023001"/>
    </source>
</evidence>
<dbReference type="KEGG" id="fsu:Fisuc_0897"/>
<dbReference type="SUPFAM" id="SSF51445">
    <property type="entry name" value="(Trans)glycosidases"/>
    <property type="match status" value="1"/>
</dbReference>
<gene>
    <name evidence="10" type="ordered locus">Fisuc_0897</name>
    <name evidence="11" type="ordered locus">FSU_1346</name>
</gene>
<name>C9RNQ8_FIBSS</name>
<dbReference type="InterPro" id="IPR001547">
    <property type="entry name" value="Glyco_hydro_5"/>
</dbReference>
<evidence type="ECO:0000256" key="4">
    <source>
        <dbReference type="ARBA" id="ARBA00023277"/>
    </source>
</evidence>
<reference evidence="12" key="2">
    <citation type="submission" date="2010-08" db="EMBL/GenBank/DDBJ databases">
        <title>Complete sequence of Fibrobacter succinogenes subsp. succinogenes S85.</title>
        <authorList>
            <person name="Durkin A.S."/>
            <person name="Nelson K.E."/>
            <person name="Morrison M."/>
            <person name="Forsberg C.W."/>
            <person name="Wilson D.B."/>
            <person name="Russell J.B."/>
            <person name="Cann I.K.O."/>
            <person name="Mackie R.I."/>
            <person name="White B.A."/>
        </authorList>
    </citation>
    <scope>NUCLEOTIDE SEQUENCE [LARGE SCALE GENOMIC DNA]</scope>
    <source>
        <strain evidence="12">ATCC 19169 / S85</strain>
    </source>
</reference>
<keyword evidence="3" id="KW-0136">Cellulose degradation</keyword>
<reference evidence="10 13" key="1">
    <citation type="submission" date="2009-10" db="EMBL/GenBank/DDBJ databases">
        <title>Complete sequence of Fibrobacter succinogenes subsp. succinogenes S85.</title>
        <authorList>
            <consortium name="US DOE Joint Genome Institute"/>
            <person name="Lucas S."/>
            <person name="Copeland A."/>
            <person name="Lapidus A."/>
            <person name="Glavina del Rio T."/>
            <person name="Tice H."/>
            <person name="Bruce D."/>
            <person name="Goodwin L."/>
            <person name="Pitluck S."/>
            <person name="Chertkov O."/>
            <person name="Detter J.C."/>
            <person name="Han C."/>
            <person name="Tapia R."/>
            <person name="Larimer F."/>
            <person name="Land M."/>
            <person name="Hauser L."/>
            <person name="Kyrpides N."/>
            <person name="Mikhailova N."/>
            <person name="Weimer P.J."/>
            <person name="Stevenson D.M."/>
            <person name="Boyum J."/>
            <person name="Brumm P.I."/>
            <person name="Mead D."/>
        </authorList>
    </citation>
    <scope>NUCLEOTIDE SEQUENCE [LARGE SCALE GENOMIC DNA]</scope>
    <source>
        <strain evidence="13">ATCC 19169 / S85</strain>
        <strain evidence="10">S85</strain>
    </source>
</reference>
<dbReference type="GO" id="GO:0005576">
    <property type="term" value="C:extracellular region"/>
    <property type="evidence" value="ECO:0007669"/>
    <property type="project" value="TreeGrafter"/>
</dbReference>
<evidence type="ECO:0000313" key="11">
    <source>
        <dbReference type="EMBL" id="ADL25356.1"/>
    </source>
</evidence>
<dbReference type="STRING" id="59374.FSU_1346"/>
<dbReference type="OrthoDB" id="9800955at2"/>